<dbReference type="AlphaFoldDB" id="C8X8B0"/>
<keyword evidence="1 4" id="KW-0378">Hydrolase</keyword>
<dbReference type="SMART" id="SM00646">
    <property type="entry name" value="Ami_3"/>
    <property type="match status" value="1"/>
</dbReference>
<proteinExistence type="predicted"/>
<feature type="compositionally biased region" description="Low complexity" evidence="2">
    <location>
        <begin position="52"/>
        <end position="67"/>
    </location>
</feature>
<dbReference type="STRING" id="479431.Namu_0671"/>
<reference evidence="4 5" key="2">
    <citation type="journal article" date="2010" name="Stand. Genomic Sci.">
        <title>Complete genome sequence of Nakamurella multipartita type strain (Y-104).</title>
        <authorList>
            <person name="Tice H."/>
            <person name="Mayilraj S."/>
            <person name="Sims D."/>
            <person name="Lapidus A."/>
            <person name="Nolan M."/>
            <person name="Lucas S."/>
            <person name="Glavina Del Rio T."/>
            <person name="Copeland A."/>
            <person name="Cheng J.F."/>
            <person name="Meincke L."/>
            <person name="Bruce D."/>
            <person name="Goodwin L."/>
            <person name="Pitluck S."/>
            <person name="Ivanova N."/>
            <person name="Mavromatis K."/>
            <person name="Ovchinnikova G."/>
            <person name="Pati A."/>
            <person name="Chen A."/>
            <person name="Palaniappan K."/>
            <person name="Land M."/>
            <person name="Hauser L."/>
            <person name="Chang Y.J."/>
            <person name="Jeffries C.D."/>
            <person name="Detter J.C."/>
            <person name="Brettin T."/>
            <person name="Rohde M."/>
            <person name="Goker M."/>
            <person name="Bristow J."/>
            <person name="Eisen J.A."/>
            <person name="Markowitz V."/>
            <person name="Hugenholtz P."/>
            <person name="Kyrpides N.C."/>
            <person name="Klenk H.P."/>
            <person name="Chen F."/>
        </authorList>
    </citation>
    <scope>NUCLEOTIDE SEQUENCE [LARGE SCALE GENOMIC DNA]</scope>
    <source>
        <strain evidence="5">ATCC 700099 / DSM 44233 / CIP 104796 / JCM 9543 / NBRC 105858 / Y-104</strain>
    </source>
</reference>
<dbReference type="RefSeq" id="WP_015746002.1">
    <property type="nucleotide sequence ID" value="NC_013235.1"/>
</dbReference>
<dbReference type="HOGENOM" id="CLU_014322_12_1_11"/>
<dbReference type="InterPro" id="IPR050695">
    <property type="entry name" value="N-acetylmuramoyl_amidase_3"/>
</dbReference>
<feature type="compositionally biased region" description="Low complexity" evidence="2">
    <location>
        <begin position="11"/>
        <end position="44"/>
    </location>
</feature>
<dbReference type="OrthoDB" id="3268878at2"/>
<dbReference type="InParanoid" id="C8X8B0"/>
<feature type="region of interest" description="Disordered" evidence="2">
    <location>
        <begin position="1"/>
        <end position="117"/>
    </location>
</feature>
<dbReference type="PANTHER" id="PTHR30404:SF0">
    <property type="entry name" value="N-ACETYLMURAMOYL-L-ALANINE AMIDASE AMIC"/>
    <property type="match status" value="1"/>
</dbReference>
<evidence type="ECO:0000313" key="5">
    <source>
        <dbReference type="Proteomes" id="UP000002218"/>
    </source>
</evidence>
<dbReference type="Proteomes" id="UP000002218">
    <property type="component" value="Chromosome"/>
</dbReference>
<dbReference type="PANTHER" id="PTHR30404">
    <property type="entry name" value="N-ACETYLMURAMOYL-L-ALANINE AMIDASE"/>
    <property type="match status" value="1"/>
</dbReference>
<dbReference type="GO" id="GO:0008745">
    <property type="term" value="F:N-acetylmuramoyl-L-alanine amidase activity"/>
    <property type="evidence" value="ECO:0007669"/>
    <property type="project" value="InterPro"/>
</dbReference>
<dbReference type="Pfam" id="PF01520">
    <property type="entry name" value="Amidase_3"/>
    <property type="match status" value="1"/>
</dbReference>
<organism evidence="4 5">
    <name type="scientific">Nakamurella multipartita (strain ATCC 700099 / DSM 44233 / CIP 104796 / JCM 9543 / NBRC 105858 / Y-104)</name>
    <name type="common">Microsphaera multipartita</name>
    <dbReference type="NCBI Taxonomy" id="479431"/>
    <lineage>
        <taxon>Bacteria</taxon>
        <taxon>Bacillati</taxon>
        <taxon>Actinomycetota</taxon>
        <taxon>Actinomycetes</taxon>
        <taxon>Nakamurellales</taxon>
        <taxon>Nakamurellaceae</taxon>
        <taxon>Nakamurella</taxon>
    </lineage>
</organism>
<dbReference type="KEGG" id="nml:Namu_0671"/>
<dbReference type="Gene3D" id="3.40.630.40">
    <property type="entry name" value="Zn-dependent exopeptidases"/>
    <property type="match status" value="1"/>
</dbReference>
<reference evidence="5" key="1">
    <citation type="submission" date="2009-09" db="EMBL/GenBank/DDBJ databases">
        <title>The complete genome of Nakamurella multipartita DSM 44233.</title>
        <authorList>
            <consortium name="US DOE Joint Genome Institute (JGI-PGF)"/>
            <person name="Lucas S."/>
            <person name="Copeland A."/>
            <person name="Lapidus A."/>
            <person name="Glavina del Rio T."/>
            <person name="Dalin E."/>
            <person name="Tice H."/>
            <person name="Bruce D."/>
            <person name="Goodwin L."/>
            <person name="Pitluck S."/>
            <person name="Kyrpides N."/>
            <person name="Mavromatis K."/>
            <person name="Ivanova N."/>
            <person name="Ovchinnikova G."/>
            <person name="Sims D."/>
            <person name="Meincke L."/>
            <person name="Brettin T."/>
            <person name="Detter J.C."/>
            <person name="Han C."/>
            <person name="Larimer F."/>
            <person name="Land M."/>
            <person name="Hauser L."/>
            <person name="Markowitz V."/>
            <person name="Cheng J.-F."/>
            <person name="Hugenholtz P."/>
            <person name="Woyke T."/>
            <person name="Wu D."/>
            <person name="Klenk H.-P."/>
            <person name="Eisen J.A."/>
        </authorList>
    </citation>
    <scope>NUCLEOTIDE SEQUENCE [LARGE SCALE GENOMIC DNA]</scope>
    <source>
        <strain evidence="5">ATCC 700099 / DSM 44233 / CIP 104796 / JCM 9543 / NBRC 105858 / Y-104</strain>
    </source>
</reference>
<evidence type="ECO:0000256" key="2">
    <source>
        <dbReference type="SAM" id="MobiDB-lite"/>
    </source>
</evidence>
<dbReference type="InterPro" id="IPR002508">
    <property type="entry name" value="MurNAc-LAA_cat"/>
</dbReference>
<dbReference type="GO" id="GO:0009253">
    <property type="term" value="P:peptidoglycan catabolic process"/>
    <property type="evidence" value="ECO:0007669"/>
    <property type="project" value="InterPro"/>
</dbReference>
<evidence type="ECO:0000313" key="4">
    <source>
        <dbReference type="EMBL" id="ACV77086.1"/>
    </source>
</evidence>
<feature type="compositionally biased region" description="Polar residues" evidence="2">
    <location>
        <begin position="1"/>
        <end position="10"/>
    </location>
</feature>
<sequence>MSACATASQQADPPSTSFTPTSSAASSASPITVPGLSTSVSESPTPSPTPEPSTSTPEPAPETTSVVDAPDDDYTPPVEQPTPLEPVQTQDPATQAPAPAPSGGGRVVVIDPGHNGANGANPDVINALVDAGFGETKPCNTTGTSTNDGYTEHQFNWGVATKLQAILQARGYDVRMTRTSDDGVGPCVNKRAAFGNDANADAVISIHGDGDDASARGFYVMTAERAPAGAAMAAQSESLASTVRDALVNDGLSPSNHLGSGGLWKRSDLAGLNLSTRPTVMIEMGNMRNSADAALMSSSAGQQQYAQGIADGVSAYLGAG</sequence>
<name>C8X8B0_NAKMY</name>
<accession>C8X8B0</accession>
<evidence type="ECO:0000259" key="3">
    <source>
        <dbReference type="SMART" id="SM00646"/>
    </source>
</evidence>
<keyword evidence="5" id="KW-1185">Reference proteome</keyword>
<feature type="domain" description="MurNAc-LAA" evidence="3">
    <location>
        <begin position="192"/>
        <end position="314"/>
    </location>
</feature>
<dbReference type="eggNOG" id="COG0860">
    <property type="taxonomic scope" value="Bacteria"/>
</dbReference>
<dbReference type="GO" id="GO:0030288">
    <property type="term" value="C:outer membrane-bounded periplasmic space"/>
    <property type="evidence" value="ECO:0007669"/>
    <property type="project" value="TreeGrafter"/>
</dbReference>
<dbReference type="SUPFAM" id="SSF53187">
    <property type="entry name" value="Zn-dependent exopeptidases"/>
    <property type="match status" value="1"/>
</dbReference>
<gene>
    <name evidence="4" type="ordered locus">Namu_0671</name>
</gene>
<evidence type="ECO:0000256" key="1">
    <source>
        <dbReference type="ARBA" id="ARBA00022801"/>
    </source>
</evidence>
<dbReference type="EMBL" id="CP001737">
    <property type="protein sequence ID" value="ACV77086.1"/>
    <property type="molecule type" value="Genomic_DNA"/>
</dbReference>
<dbReference type="CDD" id="cd02696">
    <property type="entry name" value="MurNAc-LAA"/>
    <property type="match status" value="1"/>
</dbReference>
<protein>
    <submittedName>
        <fullName evidence="4">Cell wall hydrolase/autolysin</fullName>
    </submittedName>
</protein>
<feature type="compositionally biased region" description="Low complexity" evidence="2">
    <location>
        <begin position="88"/>
        <end position="97"/>
    </location>
</feature>